<evidence type="ECO:0000256" key="2">
    <source>
        <dbReference type="ARBA" id="ARBA00022803"/>
    </source>
</evidence>
<protein>
    <submittedName>
        <fullName evidence="3">Uncharacterized protein</fullName>
    </submittedName>
</protein>
<dbReference type="Pfam" id="PF14559">
    <property type="entry name" value="TPR_19"/>
    <property type="match status" value="2"/>
</dbReference>
<dbReference type="Gene3D" id="1.25.40.10">
    <property type="entry name" value="Tetratricopeptide repeat domain"/>
    <property type="match status" value="2"/>
</dbReference>
<dbReference type="SUPFAM" id="SSF48452">
    <property type="entry name" value="TPR-like"/>
    <property type="match status" value="2"/>
</dbReference>
<keyword evidence="1" id="KW-0677">Repeat</keyword>
<reference evidence="3" key="1">
    <citation type="submission" date="2018-05" db="EMBL/GenBank/DDBJ databases">
        <authorList>
            <person name="Lanie J.A."/>
            <person name="Ng W.-L."/>
            <person name="Kazmierczak K.M."/>
            <person name="Andrzejewski T.M."/>
            <person name="Davidsen T.M."/>
            <person name="Wayne K.J."/>
            <person name="Tettelin H."/>
            <person name="Glass J.I."/>
            <person name="Rusch D."/>
            <person name="Podicherti R."/>
            <person name="Tsui H.-C.T."/>
            <person name="Winkler M.E."/>
        </authorList>
    </citation>
    <scope>NUCLEOTIDE SEQUENCE</scope>
</reference>
<evidence type="ECO:0000256" key="1">
    <source>
        <dbReference type="ARBA" id="ARBA00022737"/>
    </source>
</evidence>
<proteinExistence type="predicted"/>
<keyword evidence="2" id="KW-0802">TPR repeat</keyword>
<feature type="non-terminal residue" evidence="3">
    <location>
        <position position="1"/>
    </location>
</feature>
<dbReference type="PANTHER" id="PTHR45586:SF1">
    <property type="entry name" value="LIPOPOLYSACCHARIDE ASSEMBLY PROTEIN B"/>
    <property type="match status" value="1"/>
</dbReference>
<organism evidence="3">
    <name type="scientific">marine metagenome</name>
    <dbReference type="NCBI Taxonomy" id="408172"/>
    <lineage>
        <taxon>unclassified sequences</taxon>
        <taxon>metagenomes</taxon>
        <taxon>ecological metagenomes</taxon>
    </lineage>
</organism>
<dbReference type="EMBL" id="UINC01162400">
    <property type="protein sequence ID" value="SVD62141.1"/>
    <property type="molecule type" value="Genomic_DNA"/>
</dbReference>
<sequence>VNDNPSQLDKLLEAARKAARARKHAEVIAECKNALAIDPEDIRFVFMLGTALQRIGKFEEAEPLLKRVIVAAPGLAAAHQDLGLAYLSANQLNKARKSLEQAVELEPKLTAAWRALYDVRAAEGDDVGAADAYRRALNMSEPDSALSKALELFAKGRLGVAEGICREYLRERPFDVNAIRLLAEIGIKLRIFGDAINLLERCLELAPDFHVARANYATALARYQRFSEALKQTARLKREQPDNVSHKVQHASILSMAGEFEKAHRSYEEVLQ</sequence>
<gene>
    <name evidence="3" type="ORF">METZ01_LOCUS414995</name>
</gene>
<dbReference type="AlphaFoldDB" id="A0A382WVT8"/>
<feature type="non-terminal residue" evidence="3">
    <location>
        <position position="272"/>
    </location>
</feature>
<dbReference type="PANTHER" id="PTHR45586">
    <property type="entry name" value="TPR REPEAT-CONTAINING PROTEIN PA4667"/>
    <property type="match status" value="1"/>
</dbReference>
<dbReference type="SMART" id="SM00028">
    <property type="entry name" value="TPR"/>
    <property type="match status" value="4"/>
</dbReference>
<accession>A0A382WVT8</accession>
<dbReference type="InterPro" id="IPR011990">
    <property type="entry name" value="TPR-like_helical_dom_sf"/>
</dbReference>
<dbReference type="PROSITE" id="PS50005">
    <property type="entry name" value="TPR"/>
    <property type="match status" value="1"/>
</dbReference>
<dbReference type="InterPro" id="IPR019734">
    <property type="entry name" value="TPR_rpt"/>
</dbReference>
<name>A0A382WVT8_9ZZZZ</name>
<dbReference type="PROSITE" id="PS50293">
    <property type="entry name" value="TPR_REGION"/>
    <property type="match status" value="1"/>
</dbReference>
<evidence type="ECO:0000313" key="3">
    <source>
        <dbReference type="EMBL" id="SVD62141.1"/>
    </source>
</evidence>
<dbReference type="InterPro" id="IPR051012">
    <property type="entry name" value="CellSynth/LPSAsmb/PSIAsmb"/>
</dbReference>